<dbReference type="InterPro" id="IPR054471">
    <property type="entry name" value="GPIID_WHD"/>
</dbReference>
<feature type="repeat" description="ANK" evidence="3">
    <location>
        <begin position="1005"/>
        <end position="1038"/>
    </location>
</feature>
<sequence>MADIVGLIASVLQLVSTVAQARTYIKDFRHAPQDQLSLLLEIGSLETLVKKVAERIDKSGQGGLSSGLGQFEKPLIQLEGILKRLTNDLTSKGIYSRLTWPLWGKEDVQDGLDTIERFKSLLDLCLGMDIWDSTQDIGVAIKDLAEEQRTNHRYMVHSISRLGRDQEEYHERTISTLKDGNEERRVAEGYIVKNTRDLVRSQEQDRDAEMRDKIIRWYSPLNFFLRQGQIYSTRQPGTGQWLLDDTKFRAWESGTGNILWCHGMPGAGKTVLVSTVVDYLQAGQDCDIGVAVVYLNHQETDDQSPSMLLAGLWRQLVLGKPISSNLRDLYTKHREKGTRPSLDDDHAVLRSAISGYSKVFLLVDALDEYPQKDRSTLLLRLSALGPTVNLMLTSRPHIQVDDIIPNIETLEICAKEDDIRRYIRAQISPPSRLSKHVTKRPSLQEEIETGIIRRSDGMFLLARFHMDFLSEMNTIKAVREALNNLPGDLHTMYDDIGYRINRQIESDRKLAWIILAWISNAKRPFRSLELIEALAVEPETTALDPDNVLDMPTILSVCAGLVIVNEEDDIIRLVHYTTKGYLERIQDQEFPNVATEITRTCITYLSFKIFVQATFTWDNKPDDFFKRHAFLDYAVQYALAHARGPPELNIKPLILSFLTSNFAWRRLWTNRRPGTTGNFLPESASPLWAAAWFHLKVFCKQLIQEEGTGTVLEEAVGYGNNDALRNLLEAGADVHATTKENGTAMHFALKLNSYEMFKVLVEHGADVNTRGGPYGTALHTLSILSYEDARFCLEHGAHVDAVGPDGHTALHLALNRGNEKMSRLLIEHGAVVDAKQYENTLRYVSRLGYIGCVRILLEHGVDVNAPSTYSDEPGYPHHYVGCTALHMASLHSFDNSEVVRLLLEHGADVNAVSVKHGTPLMAVSGIPGLDVHAETIRLLIEHGAEVDAIGGSWPSDLRIFLNNDAHNAQDGPWGTALVMAAYEEKVETVRLLIKHGANVNTKVGDCMTALAAASWKVHGEKVVQLLIEHGADINAEAKSWGSALCAAVNYKNTLIDGGHIVRLLLQRGANPNGLGTHQWTILGLAAQSGWESIVRQLLQHGAEVNAKSRAGNVALQAAVLRRGRSLDIAELLIQNGADVNADGGEYGTPLQIALGVPEASRTIVEMLIKNGAEIDSESATILAEFEAGTRTWYEDKPRPPRMRPQESVSHCSHRRPGSCSYRCRPRPPRINF</sequence>
<dbReference type="Pfam" id="PF24883">
    <property type="entry name" value="NPHP3_N"/>
    <property type="match status" value="1"/>
</dbReference>
<dbReference type="InterPro" id="IPR027417">
    <property type="entry name" value="P-loop_NTPase"/>
</dbReference>
<dbReference type="PRINTS" id="PR01415">
    <property type="entry name" value="ANKYRIN"/>
</dbReference>
<dbReference type="Pfam" id="PF22939">
    <property type="entry name" value="WHD_GPIID"/>
    <property type="match status" value="1"/>
</dbReference>
<dbReference type="PROSITE" id="PS50088">
    <property type="entry name" value="ANK_REPEAT"/>
    <property type="match status" value="9"/>
</dbReference>
<feature type="region of interest" description="Disordered" evidence="4">
    <location>
        <begin position="1194"/>
        <end position="1220"/>
    </location>
</feature>
<keyword evidence="1" id="KW-0677">Repeat</keyword>
<dbReference type="Gene3D" id="3.40.50.300">
    <property type="entry name" value="P-loop containing nucleotide triphosphate hydrolases"/>
    <property type="match status" value="1"/>
</dbReference>
<dbReference type="InterPro" id="IPR007111">
    <property type="entry name" value="NACHT_NTPase"/>
</dbReference>
<evidence type="ECO:0000256" key="3">
    <source>
        <dbReference type="PROSITE-ProRule" id="PRU00023"/>
    </source>
</evidence>
<feature type="repeat" description="ANK" evidence="3">
    <location>
        <begin position="707"/>
        <end position="739"/>
    </location>
</feature>
<dbReference type="EMBL" id="JACAZI010000015">
    <property type="protein sequence ID" value="KAF7344146.1"/>
    <property type="molecule type" value="Genomic_DNA"/>
</dbReference>
<feature type="signal peptide" evidence="5">
    <location>
        <begin position="1"/>
        <end position="21"/>
    </location>
</feature>
<dbReference type="SUPFAM" id="SSF52540">
    <property type="entry name" value="P-loop containing nucleoside triphosphate hydrolases"/>
    <property type="match status" value="1"/>
</dbReference>
<feature type="repeat" description="ANK" evidence="3">
    <location>
        <begin position="975"/>
        <end position="1004"/>
    </location>
</feature>
<comment type="caution">
    <text evidence="7">The sequence shown here is derived from an EMBL/GenBank/DDBJ whole genome shotgun (WGS) entry which is preliminary data.</text>
</comment>
<reference evidence="7" key="1">
    <citation type="submission" date="2020-05" db="EMBL/GenBank/DDBJ databases">
        <title>Mycena genomes resolve the evolution of fungal bioluminescence.</title>
        <authorList>
            <person name="Tsai I.J."/>
        </authorList>
    </citation>
    <scope>NUCLEOTIDE SEQUENCE</scope>
    <source>
        <strain evidence="7">CCC161011</strain>
    </source>
</reference>
<evidence type="ECO:0000313" key="7">
    <source>
        <dbReference type="EMBL" id="KAF7344146.1"/>
    </source>
</evidence>
<feature type="repeat" description="ANK" evidence="3">
    <location>
        <begin position="740"/>
        <end position="772"/>
    </location>
</feature>
<evidence type="ECO:0000313" key="8">
    <source>
        <dbReference type="Proteomes" id="UP000620124"/>
    </source>
</evidence>
<evidence type="ECO:0000256" key="4">
    <source>
        <dbReference type="SAM" id="MobiDB-lite"/>
    </source>
</evidence>
<dbReference type="Pfam" id="PF12796">
    <property type="entry name" value="Ank_2"/>
    <property type="match status" value="4"/>
</dbReference>
<keyword evidence="8" id="KW-1185">Reference proteome</keyword>
<gene>
    <name evidence="7" type="ORF">MVEN_01704800</name>
</gene>
<dbReference type="Proteomes" id="UP000620124">
    <property type="component" value="Unassembled WGS sequence"/>
</dbReference>
<organism evidence="7 8">
    <name type="scientific">Mycena venus</name>
    <dbReference type="NCBI Taxonomy" id="2733690"/>
    <lineage>
        <taxon>Eukaryota</taxon>
        <taxon>Fungi</taxon>
        <taxon>Dikarya</taxon>
        <taxon>Basidiomycota</taxon>
        <taxon>Agaricomycotina</taxon>
        <taxon>Agaricomycetes</taxon>
        <taxon>Agaricomycetidae</taxon>
        <taxon>Agaricales</taxon>
        <taxon>Marasmiineae</taxon>
        <taxon>Mycenaceae</taxon>
        <taxon>Mycena</taxon>
    </lineage>
</organism>
<keyword evidence="2 3" id="KW-0040">ANK repeat</keyword>
<dbReference type="PROSITE" id="PS50837">
    <property type="entry name" value="NACHT"/>
    <property type="match status" value="1"/>
</dbReference>
<feature type="repeat" description="ANK" evidence="3">
    <location>
        <begin position="880"/>
        <end position="914"/>
    </location>
</feature>
<evidence type="ECO:0000259" key="6">
    <source>
        <dbReference type="PROSITE" id="PS50837"/>
    </source>
</evidence>
<dbReference type="SMART" id="SM00248">
    <property type="entry name" value="ANK"/>
    <property type="match status" value="12"/>
</dbReference>
<protein>
    <submittedName>
        <fullName evidence="7">Ankyrin</fullName>
    </submittedName>
</protein>
<dbReference type="PROSITE" id="PS50297">
    <property type="entry name" value="ANK_REP_REGION"/>
    <property type="match status" value="5"/>
</dbReference>
<dbReference type="AlphaFoldDB" id="A0A8H6XPD1"/>
<evidence type="ECO:0000256" key="1">
    <source>
        <dbReference type="ARBA" id="ARBA00022737"/>
    </source>
</evidence>
<dbReference type="InterPro" id="IPR056884">
    <property type="entry name" value="NPHP3-like_N"/>
</dbReference>
<proteinExistence type="predicted"/>
<dbReference type="InterPro" id="IPR036770">
    <property type="entry name" value="Ankyrin_rpt-contain_sf"/>
</dbReference>
<dbReference type="Gene3D" id="1.25.40.20">
    <property type="entry name" value="Ankyrin repeat-containing domain"/>
    <property type="match status" value="3"/>
</dbReference>
<feature type="chain" id="PRO_5034723776" evidence="5">
    <location>
        <begin position="22"/>
        <end position="1232"/>
    </location>
</feature>
<accession>A0A8H6XPD1</accession>
<evidence type="ECO:0000256" key="2">
    <source>
        <dbReference type="ARBA" id="ARBA00023043"/>
    </source>
</evidence>
<dbReference type="GO" id="GO:0005737">
    <property type="term" value="C:cytoplasm"/>
    <property type="evidence" value="ECO:0007669"/>
    <property type="project" value="TreeGrafter"/>
</dbReference>
<feature type="repeat" description="ANK" evidence="3">
    <location>
        <begin position="1077"/>
        <end position="1109"/>
    </location>
</feature>
<feature type="repeat" description="ANK" evidence="3">
    <location>
        <begin position="805"/>
        <end position="837"/>
    </location>
</feature>
<keyword evidence="5" id="KW-0732">Signal</keyword>
<feature type="domain" description="NACHT" evidence="6">
    <location>
        <begin position="257"/>
        <end position="396"/>
    </location>
</feature>
<evidence type="ECO:0000256" key="5">
    <source>
        <dbReference type="SAM" id="SignalP"/>
    </source>
</evidence>
<name>A0A8H6XPD1_9AGAR</name>
<dbReference type="PANTHER" id="PTHR24198">
    <property type="entry name" value="ANKYRIN REPEAT AND PROTEIN KINASE DOMAIN-CONTAINING PROTEIN"/>
    <property type="match status" value="1"/>
</dbReference>
<dbReference type="PANTHER" id="PTHR24198:SF165">
    <property type="entry name" value="ANKYRIN REPEAT-CONTAINING PROTEIN-RELATED"/>
    <property type="match status" value="1"/>
</dbReference>
<dbReference type="Pfam" id="PF00023">
    <property type="entry name" value="Ank"/>
    <property type="match status" value="1"/>
</dbReference>
<feature type="repeat" description="ANK" evidence="3">
    <location>
        <begin position="1145"/>
        <end position="1179"/>
    </location>
</feature>
<dbReference type="OrthoDB" id="448455at2759"/>
<feature type="repeat" description="ANK" evidence="3">
    <location>
        <begin position="1110"/>
        <end position="1144"/>
    </location>
</feature>
<dbReference type="SUPFAM" id="SSF48403">
    <property type="entry name" value="Ankyrin repeat"/>
    <property type="match status" value="2"/>
</dbReference>
<dbReference type="InterPro" id="IPR002110">
    <property type="entry name" value="Ankyrin_rpt"/>
</dbReference>